<dbReference type="EMBL" id="WMBQ01000002">
    <property type="protein sequence ID" value="MTD95318.1"/>
    <property type="molecule type" value="Genomic_DNA"/>
</dbReference>
<evidence type="ECO:0000256" key="4">
    <source>
        <dbReference type="ARBA" id="ARBA00004496"/>
    </source>
</evidence>
<evidence type="ECO:0000256" key="8">
    <source>
        <dbReference type="ARBA" id="ARBA00022490"/>
    </source>
</evidence>
<reference evidence="18 19" key="1">
    <citation type="submission" date="2019-11" db="EMBL/GenBank/DDBJ databases">
        <title>Identification of a novel strain.</title>
        <authorList>
            <person name="Xu Q."/>
            <person name="Wang G."/>
        </authorList>
    </citation>
    <scope>NUCLEOTIDE SEQUENCE [LARGE SCALE GENOMIC DNA]</scope>
    <source>
        <strain evidence="19">xq</strain>
    </source>
</reference>
<evidence type="ECO:0000256" key="9">
    <source>
        <dbReference type="ARBA" id="ARBA00022722"/>
    </source>
</evidence>
<evidence type="ECO:0000256" key="15">
    <source>
        <dbReference type="PROSITE-ProRule" id="PRU01319"/>
    </source>
</evidence>
<dbReference type="Pfam" id="PF01351">
    <property type="entry name" value="RNase_HII"/>
    <property type="match status" value="1"/>
</dbReference>
<comment type="similarity">
    <text evidence="5 14 16">Belongs to the RNase HII family.</text>
</comment>
<evidence type="ECO:0000256" key="11">
    <source>
        <dbReference type="ARBA" id="ARBA00022759"/>
    </source>
</evidence>
<keyword evidence="12 14" id="KW-0378">Hydrolase</keyword>
<evidence type="ECO:0000256" key="12">
    <source>
        <dbReference type="ARBA" id="ARBA00022801"/>
    </source>
</evidence>
<organism evidence="18 19">
    <name type="scientific">Hyphomicrobium album</name>
    <dbReference type="NCBI Taxonomy" id="2665159"/>
    <lineage>
        <taxon>Bacteria</taxon>
        <taxon>Pseudomonadati</taxon>
        <taxon>Pseudomonadota</taxon>
        <taxon>Alphaproteobacteria</taxon>
        <taxon>Hyphomicrobiales</taxon>
        <taxon>Hyphomicrobiaceae</taxon>
        <taxon>Hyphomicrobium</taxon>
    </lineage>
</organism>
<keyword evidence="10 14" id="KW-0479">Metal-binding</keyword>
<dbReference type="GO" id="GO:0003723">
    <property type="term" value="F:RNA binding"/>
    <property type="evidence" value="ECO:0007669"/>
    <property type="project" value="UniProtKB-UniRule"/>
</dbReference>
<dbReference type="PROSITE" id="PS51975">
    <property type="entry name" value="RNASE_H_2"/>
    <property type="match status" value="1"/>
</dbReference>
<keyword evidence="11 14" id="KW-0255">Endonuclease</keyword>
<dbReference type="GO" id="GO:0032299">
    <property type="term" value="C:ribonuclease H2 complex"/>
    <property type="evidence" value="ECO:0007669"/>
    <property type="project" value="TreeGrafter"/>
</dbReference>
<evidence type="ECO:0000313" key="18">
    <source>
        <dbReference type="EMBL" id="MTD95318.1"/>
    </source>
</evidence>
<evidence type="ECO:0000256" key="1">
    <source>
        <dbReference type="ARBA" id="ARBA00000077"/>
    </source>
</evidence>
<comment type="subcellular location">
    <subcellularLocation>
        <location evidence="4 14">Cytoplasm</location>
    </subcellularLocation>
</comment>
<comment type="caution">
    <text evidence="18">The sequence shown here is derived from an EMBL/GenBank/DDBJ whole genome shotgun (WGS) entry which is preliminary data.</text>
</comment>
<comment type="catalytic activity">
    <reaction evidence="1 14 15 16">
        <text>Endonucleolytic cleavage to 5'-phosphomonoester.</text>
        <dbReference type="EC" id="3.1.26.4"/>
    </reaction>
</comment>
<dbReference type="Proteomes" id="UP000440694">
    <property type="component" value="Unassembled WGS sequence"/>
</dbReference>
<keyword evidence="13 14" id="KW-0464">Manganese</keyword>
<accession>A0A6I3KLS6</accession>
<dbReference type="RefSeq" id="WP_154739875.1">
    <property type="nucleotide sequence ID" value="NZ_WMBQ01000002.1"/>
</dbReference>
<dbReference type="PANTHER" id="PTHR10954:SF18">
    <property type="entry name" value="RIBONUCLEASE HII"/>
    <property type="match status" value="1"/>
</dbReference>
<sequence>MGNAAAELRPRPTFELEAAELQLHGGPVAGVDEAGRGPLAGPVVAAAVILDPERIPDGINDSKVLDEEAREFLYVRIRATAIIGVGIADVKRIDELNILHATMWAMAQAVAQLPQTPKLVAIDGNRAPQLDCPSRTLVKGDARCLSIAAASIIAKVTRDRLMVQLAASHPGYGFERHKGYGTAEHHGAIKRLGVTVHHRRSFRAVQLALGLITEDEEVV</sequence>
<dbReference type="NCBIfam" id="NF000595">
    <property type="entry name" value="PRK00015.1-3"/>
    <property type="match status" value="1"/>
</dbReference>
<feature type="binding site" evidence="14 15">
    <location>
        <position position="33"/>
    </location>
    <ligand>
        <name>a divalent metal cation</name>
        <dbReference type="ChEBI" id="CHEBI:60240"/>
    </ligand>
</feature>
<gene>
    <name evidence="14" type="primary">rnhB</name>
    <name evidence="18" type="ORF">GIW81_13345</name>
</gene>
<dbReference type="GO" id="GO:0004523">
    <property type="term" value="F:RNA-DNA hybrid ribonuclease activity"/>
    <property type="evidence" value="ECO:0007669"/>
    <property type="project" value="UniProtKB-UniRule"/>
</dbReference>
<evidence type="ECO:0000256" key="14">
    <source>
        <dbReference type="HAMAP-Rule" id="MF_00052"/>
    </source>
</evidence>
<evidence type="ECO:0000259" key="17">
    <source>
        <dbReference type="PROSITE" id="PS51975"/>
    </source>
</evidence>
<feature type="binding site" evidence="14 15">
    <location>
        <position position="123"/>
    </location>
    <ligand>
        <name>a divalent metal cation</name>
        <dbReference type="ChEBI" id="CHEBI:60240"/>
    </ligand>
</feature>
<dbReference type="Gene3D" id="3.30.420.10">
    <property type="entry name" value="Ribonuclease H-like superfamily/Ribonuclease H"/>
    <property type="match status" value="1"/>
</dbReference>
<comment type="cofactor">
    <cofactor evidence="2">
        <name>Mg(2+)</name>
        <dbReference type="ChEBI" id="CHEBI:18420"/>
    </cofactor>
</comment>
<comment type="function">
    <text evidence="3 14 16">Endonuclease that specifically degrades the RNA of RNA-DNA hybrids.</text>
</comment>
<dbReference type="InterPro" id="IPR022898">
    <property type="entry name" value="RNase_HII"/>
</dbReference>
<evidence type="ECO:0000256" key="3">
    <source>
        <dbReference type="ARBA" id="ARBA00004065"/>
    </source>
</evidence>
<evidence type="ECO:0000313" key="19">
    <source>
        <dbReference type="Proteomes" id="UP000440694"/>
    </source>
</evidence>
<dbReference type="EC" id="3.1.26.4" evidence="6 14"/>
<dbReference type="SUPFAM" id="SSF53098">
    <property type="entry name" value="Ribonuclease H-like"/>
    <property type="match status" value="1"/>
</dbReference>
<dbReference type="PANTHER" id="PTHR10954">
    <property type="entry name" value="RIBONUCLEASE H2 SUBUNIT A"/>
    <property type="match status" value="1"/>
</dbReference>
<keyword evidence="9 14" id="KW-0540">Nuclease</keyword>
<dbReference type="InterPro" id="IPR001352">
    <property type="entry name" value="RNase_HII/HIII"/>
</dbReference>
<evidence type="ECO:0000256" key="7">
    <source>
        <dbReference type="ARBA" id="ARBA00019179"/>
    </source>
</evidence>
<dbReference type="InterPro" id="IPR036397">
    <property type="entry name" value="RNaseH_sf"/>
</dbReference>
<dbReference type="AlphaFoldDB" id="A0A6I3KLS6"/>
<name>A0A6I3KLS6_9HYPH</name>
<dbReference type="CDD" id="cd07182">
    <property type="entry name" value="RNase_HII_bacteria_HII_like"/>
    <property type="match status" value="1"/>
</dbReference>
<evidence type="ECO:0000256" key="6">
    <source>
        <dbReference type="ARBA" id="ARBA00012180"/>
    </source>
</evidence>
<evidence type="ECO:0000256" key="5">
    <source>
        <dbReference type="ARBA" id="ARBA00007383"/>
    </source>
</evidence>
<dbReference type="GO" id="GO:0043137">
    <property type="term" value="P:DNA replication, removal of RNA primer"/>
    <property type="evidence" value="ECO:0007669"/>
    <property type="project" value="TreeGrafter"/>
</dbReference>
<feature type="domain" description="RNase H type-2" evidence="17">
    <location>
        <begin position="26"/>
        <end position="214"/>
    </location>
</feature>
<dbReference type="GO" id="GO:0006298">
    <property type="term" value="P:mismatch repair"/>
    <property type="evidence" value="ECO:0007669"/>
    <property type="project" value="TreeGrafter"/>
</dbReference>
<dbReference type="GO" id="GO:0005737">
    <property type="term" value="C:cytoplasm"/>
    <property type="evidence" value="ECO:0007669"/>
    <property type="project" value="UniProtKB-SubCell"/>
</dbReference>
<protein>
    <recommendedName>
        <fullName evidence="7 14">Ribonuclease HII</fullName>
        <shortName evidence="14">RNase HII</shortName>
        <ecNumber evidence="6 14">3.1.26.4</ecNumber>
    </recommendedName>
</protein>
<evidence type="ECO:0000256" key="16">
    <source>
        <dbReference type="RuleBase" id="RU003515"/>
    </source>
</evidence>
<evidence type="ECO:0000256" key="10">
    <source>
        <dbReference type="ARBA" id="ARBA00022723"/>
    </source>
</evidence>
<evidence type="ECO:0000256" key="13">
    <source>
        <dbReference type="ARBA" id="ARBA00023211"/>
    </source>
</evidence>
<dbReference type="HAMAP" id="MF_00052_B">
    <property type="entry name" value="RNase_HII_B"/>
    <property type="match status" value="1"/>
</dbReference>
<proteinExistence type="inferred from homology"/>
<dbReference type="InterPro" id="IPR012337">
    <property type="entry name" value="RNaseH-like_sf"/>
</dbReference>
<keyword evidence="19" id="KW-1185">Reference proteome</keyword>
<dbReference type="GO" id="GO:0030145">
    <property type="term" value="F:manganese ion binding"/>
    <property type="evidence" value="ECO:0007669"/>
    <property type="project" value="UniProtKB-UniRule"/>
</dbReference>
<evidence type="ECO:0000256" key="2">
    <source>
        <dbReference type="ARBA" id="ARBA00001946"/>
    </source>
</evidence>
<dbReference type="FunFam" id="3.30.420.10:FF:000006">
    <property type="entry name" value="Ribonuclease HII"/>
    <property type="match status" value="1"/>
</dbReference>
<dbReference type="InterPro" id="IPR024567">
    <property type="entry name" value="RNase_HII/HIII_dom"/>
</dbReference>
<comment type="cofactor">
    <cofactor evidence="14 15">
        <name>Mn(2+)</name>
        <dbReference type="ChEBI" id="CHEBI:29035"/>
    </cofactor>
    <cofactor evidence="14 15">
        <name>Mg(2+)</name>
        <dbReference type="ChEBI" id="CHEBI:18420"/>
    </cofactor>
    <text evidence="14 15">Manganese or magnesium. Binds 1 divalent metal ion per monomer in the absence of substrate. May bind a second metal ion after substrate binding.</text>
</comment>
<keyword evidence="8 14" id="KW-0963">Cytoplasm</keyword>
<feature type="binding site" evidence="14 15">
    <location>
        <position position="32"/>
    </location>
    <ligand>
        <name>a divalent metal cation</name>
        <dbReference type="ChEBI" id="CHEBI:60240"/>
    </ligand>
</feature>